<gene>
    <name evidence="1" type="ORF">LCGC14_2754880</name>
</gene>
<protein>
    <submittedName>
        <fullName evidence="1">Uncharacterized protein</fullName>
    </submittedName>
</protein>
<comment type="caution">
    <text evidence="1">The sequence shown here is derived from an EMBL/GenBank/DDBJ whole genome shotgun (WGS) entry which is preliminary data.</text>
</comment>
<dbReference type="PROSITE" id="PS51257">
    <property type="entry name" value="PROKAR_LIPOPROTEIN"/>
    <property type="match status" value="1"/>
</dbReference>
<organism evidence="1">
    <name type="scientific">marine sediment metagenome</name>
    <dbReference type="NCBI Taxonomy" id="412755"/>
    <lineage>
        <taxon>unclassified sequences</taxon>
        <taxon>metagenomes</taxon>
        <taxon>ecological metagenomes</taxon>
    </lineage>
</organism>
<accession>A0A0F8Z0U4</accession>
<sequence length="78" mass="9177">MKYTALLVVTLLLGCAFERFEQALIDAQPLDEVTVTETKRPEWPSHYFLCKRLYAEITQHGRFMKCIRGREDEQLATR</sequence>
<name>A0A0F8Z0U4_9ZZZZ</name>
<dbReference type="EMBL" id="LAZR01050476">
    <property type="protein sequence ID" value="KKK87273.1"/>
    <property type="molecule type" value="Genomic_DNA"/>
</dbReference>
<proteinExistence type="predicted"/>
<evidence type="ECO:0000313" key="1">
    <source>
        <dbReference type="EMBL" id="KKK87273.1"/>
    </source>
</evidence>
<dbReference type="AlphaFoldDB" id="A0A0F8Z0U4"/>
<reference evidence="1" key="1">
    <citation type="journal article" date="2015" name="Nature">
        <title>Complex archaea that bridge the gap between prokaryotes and eukaryotes.</title>
        <authorList>
            <person name="Spang A."/>
            <person name="Saw J.H."/>
            <person name="Jorgensen S.L."/>
            <person name="Zaremba-Niedzwiedzka K."/>
            <person name="Martijn J."/>
            <person name="Lind A.E."/>
            <person name="van Eijk R."/>
            <person name="Schleper C."/>
            <person name="Guy L."/>
            <person name="Ettema T.J."/>
        </authorList>
    </citation>
    <scope>NUCLEOTIDE SEQUENCE</scope>
</reference>